<dbReference type="SUPFAM" id="SSF46689">
    <property type="entry name" value="Homeodomain-like"/>
    <property type="match status" value="1"/>
</dbReference>
<organism evidence="7 8">
    <name type="scientific">Nonomuraea pusilla</name>
    <dbReference type="NCBI Taxonomy" id="46177"/>
    <lineage>
        <taxon>Bacteria</taxon>
        <taxon>Bacillati</taxon>
        <taxon>Actinomycetota</taxon>
        <taxon>Actinomycetes</taxon>
        <taxon>Streptosporangiales</taxon>
        <taxon>Streptosporangiaceae</taxon>
        <taxon>Nonomuraea</taxon>
    </lineage>
</organism>
<dbReference type="InterPro" id="IPR050109">
    <property type="entry name" value="HTH-type_TetR-like_transc_reg"/>
</dbReference>
<dbReference type="AlphaFoldDB" id="A0A1H8HEG1"/>
<evidence type="ECO:0000256" key="3">
    <source>
        <dbReference type="ARBA" id="ARBA00023125"/>
    </source>
</evidence>
<dbReference type="InterPro" id="IPR036271">
    <property type="entry name" value="Tet_transcr_reg_TetR-rel_C_sf"/>
</dbReference>
<dbReference type="Proteomes" id="UP000198953">
    <property type="component" value="Unassembled WGS sequence"/>
</dbReference>
<dbReference type="InterPro" id="IPR039538">
    <property type="entry name" value="BetI_C"/>
</dbReference>
<dbReference type="PANTHER" id="PTHR30055">
    <property type="entry name" value="HTH-TYPE TRANSCRIPTIONAL REGULATOR RUTR"/>
    <property type="match status" value="1"/>
</dbReference>
<gene>
    <name evidence="7" type="ORF">SAMN05660976_07779</name>
</gene>
<evidence type="ECO:0000313" key="8">
    <source>
        <dbReference type="Proteomes" id="UP000198953"/>
    </source>
</evidence>
<dbReference type="PANTHER" id="PTHR30055:SF228">
    <property type="entry name" value="TRANSCRIPTIONAL REGULATOR-RELATED"/>
    <property type="match status" value="1"/>
</dbReference>
<evidence type="ECO:0000256" key="4">
    <source>
        <dbReference type="ARBA" id="ARBA00023163"/>
    </source>
</evidence>
<keyword evidence="4" id="KW-0804">Transcription</keyword>
<dbReference type="GO" id="GO:0003700">
    <property type="term" value="F:DNA-binding transcription factor activity"/>
    <property type="evidence" value="ECO:0007669"/>
    <property type="project" value="TreeGrafter"/>
</dbReference>
<sequence length="221" mass="24477">MLFLVLMAYISAMRPKIDPSGRKKSSFIEEARRRQIVRGAITTIAGGGLAQASLARIADDVGISKSVISYHFAGKDELIGEVINALLRDSNVFIRSWVDRADGARDRLRAYVEASFAFMAEHRENFAAMVDIWGSFGTVEAKRAFNATAYDPCRRHLEGILRAGQEEGVFRDFVPRTLATTIQGAIDGVMLQWVFDEDSVDLPGCAAELVTMFDLATRRLP</sequence>
<dbReference type="InterPro" id="IPR001647">
    <property type="entry name" value="HTH_TetR"/>
</dbReference>
<feature type="domain" description="HTH tetR-type" evidence="6">
    <location>
        <begin position="30"/>
        <end position="90"/>
    </location>
</feature>
<evidence type="ECO:0000313" key="7">
    <source>
        <dbReference type="EMBL" id="SEN54583.1"/>
    </source>
</evidence>
<accession>A0A1H8HEG1</accession>
<protein>
    <submittedName>
        <fullName evidence="7">Transcriptional regulator, TetR family</fullName>
    </submittedName>
</protein>
<dbReference type="Gene3D" id="1.10.357.10">
    <property type="entry name" value="Tetracycline Repressor, domain 2"/>
    <property type="match status" value="1"/>
</dbReference>
<dbReference type="EMBL" id="FOBF01000029">
    <property type="protein sequence ID" value="SEN54583.1"/>
    <property type="molecule type" value="Genomic_DNA"/>
</dbReference>
<feature type="DNA-binding region" description="H-T-H motif" evidence="5">
    <location>
        <begin position="53"/>
        <end position="72"/>
    </location>
</feature>
<keyword evidence="8" id="KW-1185">Reference proteome</keyword>
<reference evidence="7 8" key="1">
    <citation type="submission" date="2016-10" db="EMBL/GenBank/DDBJ databases">
        <authorList>
            <person name="de Groot N.N."/>
        </authorList>
    </citation>
    <scope>NUCLEOTIDE SEQUENCE [LARGE SCALE GENOMIC DNA]</scope>
    <source>
        <strain evidence="7 8">DSM 43357</strain>
    </source>
</reference>
<dbReference type="InterPro" id="IPR009057">
    <property type="entry name" value="Homeodomain-like_sf"/>
</dbReference>
<dbReference type="PROSITE" id="PS50977">
    <property type="entry name" value="HTH_TETR_2"/>
    <property type="match status" value="1"/>
</dbReference>
<dbReference type="STRING" id="46177.SAMN05660976_07779"/>
<proteinExistence type="predicted"/>
<name>A0A1H8HEG1_9ACTN</name>
<keyword evidence="2" id="KW-0805">Transcription regulation</keyword>
<evidence type="ECO:0000256" key="2">
    <source>
        <dbReference type="ARBA" id="ARBA00023015"/>
    </source>
</evidence>
<dbReference type="Pfam" id="PF00440">
    <property type="entry name" value="TetR_N"/>
    <property type="match status" value="1"/>
</dbReference>
<dbReference type="GO" id="GO:0000976">
    <property type="term" value="F:transcription cis-regulatory region binding"/>
    <property type="evidence" value="ECO:0007669"/>
    <property type="project" value="TreeGrafter"/>
</dbReference>
<keyword evidence="3 5" id="KW-0238">DNA-binding</keyword>
<evidence type="ECO:0000256" key="1">
    <source>
        <dbReference type="ARBA" id="ARBA00022491"/>
    </source>
</evidence>
<keyword evidence="1" id="KW-0678">Repressor</keyword>
<evidence type="ECO:0000256" key="5">
    <source>
        <dbReference type="PROSITE-ProRule" id="PRU00335"/>
    </source>
</evidence>
<evidence type="ECO:0000259" key="6">
    <source>
        <dbReference type="PROSITE" id="PS50977"/>
    </source>
</evidence>
<dbReference type="SUPFAM" id="SSF48498">
    <property type="entry name" value="Tetracyclin repressor-like, C-terminal domain"/>
    <property type="match status" value="1"/>
</dbReference>
<dbReference type="Pfam" id="PF13977">
    <property type="entry name" value="TetR_C_6"/>
    <property type="match status" value="1"/>
</dbReference>